<dbReference type="AlphaFoldDB" id="A0A364NUX9"/>
<dbReference type="Gene3D" id="1.10.443.10">
    <property type="entry name" value="Intergrase catalytic core"/>
    <property type="match status" value="1"/>
</dbReference>
<comment type="caution">
    <text evidence="4">The sequence shown here is derived from an EMBL/GenBank/DDBJ whole genome shotgun (WGS) entry which is preliminary data.</text>
</comment>
<dbReference type="EMBL" id="PGTO01000015">
    <property type="protein sequence ID" value="RAU20891.1"/>
    <property type="molecule type" value="Genomic_DNA"/>
</dbReference>
<dbReference type="Pfam" id="PF00589">
    <property type="entry name" value="Phage_integrase"/>
    <property type="match status" value="1"/>
</dbReference>
<name>A0A364NUX9_9PROT</name>
<dbReference type="Proteomes" id="UP000251075">
    <property type="component" value="Unassembled WGS sequence"/>
</dbReference>
<dbReference type="InterPro" id="IPR013762">
    <property type="entry name" value="Integrase-like_cat_sf"/>
</dbReference>
<organism evidence="4 5">
    <name type="scientific">Paramagnetospirillum kuznetsovii</name>
    <dbReference type="NCBI Taxonomy" id="2053833"/>
    <lineage>
        <taxon>Bacteria</taxon>
        <taxon>Pseudomonadati</taxon>
        <taxon>Pseudomonadota</taxon>
        <taxon>Alphaproteobacteria</taxon>
        <taxon>Rhodospirillales</taxon>
        <taxon>Magnetospirillaceae</taxon>
        <taxon>Paramagnetospirillum</taxon>
    </lineage>
</organism>
<evidence type="ECO:0000313" key="4">
    <source>
        <dbReference type="EMBL" id="RAU20891.1"/>
    </source>
</evidence>
<gene>
    <name evidence="4" type="ORF">CU669_15765</name>
</gene>
<keyword evidence="1" id="KW-0229">DNA integration</keyword>
<keyword evidence="5" id="KW-1185">Reference proteome</keyword>
<evidence type="ECO:0000259" key="3">
    <source>
        <dbReference type="PROSITE" id="PS51898"/>
    </source>
</evidence>
<reference evidence="4 5" key="1">
    <citation type="submission" date="2017-11" db="EMBL/GenBank/DDBJ databases">
        <title>Draft genome sequence of magnetotactic bacterium Magnetospirillum kuznetsovii LBB-42.</title>
        <authorList>
            <person name="Grouzdev D.S."/>
            <person name="Rysina M.S."/>
            <person name="Baslerov R.V."/>
            <person name="Koziaeva V."/>
        </authorList>
    </citation>
    <scope>NUCLEOTIDE SEQUENCE [LARGE SCALE GENOMIC DNA]</scope>
    <source>
        <strain evidence="4 5">LBB-42</strain>
    </source>
</reference>
<protein>
    <recommendedName>
        <fullName evidence="3">Tyr recombinase domain-containing protein</fullName>
    </recommendedName>
</protein>
<dbReference type="GO" id="GO:0006310">
    <property type="term" value="P:DNA recombination"/>
    <property type="evidence" value="ECO:0007669"/>
    <property type="project" value="UniProtKB-KW"/>
</dbReference>
<dbReference type="OrthoDB" id="9808346at2"/>
<keyword evidence="2" id="KW-0233">DNA recombination</keyword>
<accession>A0A364NUX9</accession>
<evidence type="ECO:0000313" key="5">
    <source>
        <dbReference type="Proteomes" id="UP000251075"/>
    </source>
</evidence>
<dbReference type="PROSITE" id="PS51898">
    <property type="entry name" value="TYR_RECOMBINASE"/>
    <property type="match status" value="1"/>
</dbReference>
<dbReference type="GO" id="GO:0003677">
    <property type="term" value="F:DNA binding"/>
    <property type="evidence" value="ECO:0007669"/>
    <property type="project" value="InterPro"/>
</dbReference>
<feature type="domain" description="Tyr recombinase" evidence="3">
    <location>
        <begin position="222"/>
        <end position="398"/>
    </location>
</feature>
<dbReference type="InterPro" id="IPR002104">
    <property type="entry name" value="Integrase_catalytic"/>
</dbReference>
<dbReference type="RefSeq" id="WP_112146431.1">
    <property type="nucleotide sequence ID" value="NZ_PGTO01000015.1"/>
</dbReference>
<dbReference type="GO" id="GO:0015074">
    <property type="term" value="P:DNA integration"/>
    <property type="evidence" value="ECO:0007669"/>
    <property type="project" value="UniProtKB-KW"/>
</dbReference>
<sequence length="425" mass="47348">MGRASKPPRLVLRGASWYIVDEGQKIACGTRDEGEARRALAQYEAGKATAAHRVKAGIPSASADVLIKHILEGYEVSRLKELKKKKNRAVYGETRIALLKQGIDEAEAHTQANLASKRAEAEITTIGNDRFVMKHLKEYFGPLRPSHISQSVVEEYAIRRRDAGISRRSTGQVIRRIADATIEKELVILRAALRWAEKDDRNRWLGGVEAPAFTMPVSGARARIRWLTKTEAATLIASCHLPHIRLFFRIALATGARKEAIEQLRWDQIDFDRNLIDFGQVAADNNKKRPLIQMTPELRRELWNAKQVACSNYVIEFRGRQAGNVKKSVRAAIEKAGLKSVDPSEDVVGHIMKHTFVSWMAQSGKAFEDIALILNTSAATLRRTYAHADLTAAADVADAVALDEHIQRIDWQPTTALLLSKEAAA</sequence>
<evidence type="ECO:0000256" key="1">
    <source>
        <dbReference type="ARBA" id="ARBA00022908"/>
    </source>
</evidence>
<dbReference type="PANTHER" id="PTHR30349">
    <property type="entry name" value="PHAGE INTEGRASE-RELATED"/>
    <property type="match status" value="1"/>
</dbReference>
<evidence type="ECO:0000256" key="2">
    <source>
        <dbReference type="ARBA" id="ARBA00023172"/>
    </source>
</evidence>
<dbReference type="PANTHER" id="PTHR30349:SF64">
    <property type="entry name" value="PROPHAGE INTEGRASE INTD-RELATED"/>
    <property type="match status" value="1"/>
</dbReference>
<dbReference type="SUPFAM" id="SSF56349">
    <property type="entry name" value="DNA breaking-rejoining enzymes"/>
    <property type="match status" value="1"/>
</dbReference>
<dbReference type="InterPro" id="IPR011010">
    <property type="entry name" value="DNA_brk_join_enz"/>
</dbReference>
<proteinExistence type="predicted"/>
<dbReference type="CDD" id="cd00796">
    <property type="entry name" value="INT_Rci_Hp1_C"/>
    <property type="match status" value="1"/>
</dbReference>
<dbReference type="InterPro" id="IPR050090">
    <property type="entry name" value="Tyrosine_recombinase_XerCD"/>
</dbReference>